<dbReference type="GO" id="GO:0015074">
    <property type="term" value="P:DNA integration"/>
    <property type="evidence" value="ECO:0007669"/>
    <property type="project" value="InterPro"/>
</dbReference>
<dbReference type="OrthoDB" id="8061911at2759"/>
<feature type="domain" description="Integrase catalytic" evidence="2">
    <location>
        <begin position="14"/>
        <end position="203"/>
    </location>
</feature>
<evidence type="ECO:0000313" key="5">
    <source>
        <dbReference type="RefSeq" id="XP_022828987.1"/>
    </source>
</evidence>
<sequence length="335" mass="37507">MQPIMGHLPEARTNACFPFYSCGVDFAGPFMISNRKGRGNRITKCYLCLFVCLSTKAIHLELVSELSTQAFILCLRRFISRRGKCHEIFCDNGRNFVGANNELGRLLRSSRQSVSDYATSEGIKFVFSPAYSPHFGGIFEAGIKSAKFHLKRVAGNAALTFEELATLFAQIEAILNSRPLTPLSSNVTDPSPLTPGHFLIGRPLTSIPTKPITATRPNRYELIEKIRQHFWERWRLEYISELQQRTKWRTGQQGLACGDVVVLKEDNLPPLQWRMGRVCRLYPGADGVSRVADVTTSRGIIRRAINKLCLLPTSESKDDNEPEGGVPRLQTSSTS</sequence>
<name>A0A9J7IMQ5_SPOLT</name>
<dbReference type="InterPro" id="IPR001584">
    <property type="entry name" value="Integrase_cat-core"/>
</dbReference>
<dbReference type="RefSeq" id="XP_022828987.1">
    <property type="nucleotide sequence ID" value="XM_022973219.1"/>
</dbReference>
<dbReference type="PANTHER" id="PTHR47331:SF1">
    <property type="entry name" value="GAG-LIKE PROTEIN"/>
    <property type="match status" value="1"/>
</dbReference>
<dbReference type="InterPro" id="IPR040676">
    <property type="entry name" value="DUF5641"/>
</dbReference>
<reference evidence="4 5" key="1">
    <citation type="submission" date="2025-04" db="UniProtKB">
        <authorList>
            <consortium name="RefSeq"/>
        </authorList>
    </citation>
    <scope>IDENTIFICATION</scope>
    <source>
        <strain evidence="4 5">Ishihara</strain>
        <tissue evidence="4 5">Whole body</tissue>
    </source>
</reference>
<dbReference type="AlphaFoldDB" id="A0A9J7IMQ5"/>
<evidence type="ECO:0000313" key="4">
    <source>
        <dbReference type="RefSeq" id="XP_022818565.1"/>
    </source>
</evidence>
<keyword evidence="3" id="KW-1185">Reference proteome</keyword>
<protein>
    <submittedName>
        <fullName evidence="4">Uncharacterized protein LOC111351028</fullName>
    </submittedName>
    <submittedName>
        <fullName evidence="5">Uncharacterized protein LOC111358223 isoform X4</fullName>
    </submittedName>
</protein>
<evidence type="ECO:0000313" key="3">
    <source>
        <dbReference type="Proteomes" id="UP000301870"/>
    </source>
</evidence>
<dbReference type="KEGG" id="sliu:111351028"/>
<dbReference type="Proteomes" id="UP000301870">
    <property type="component" value="Chromosome 27"/>
</dbReference>
<dbReference type="SUPFAM" id="SSF53098">
    <property type="entry name" value="Ribonuclease H-like"/>
    <property type="match status" value="1"/>
</dbReference>
<dbReference type="InterPro" id="IPR012337">
    <property type="entry name" value="RNaseH-like_sf"/>
</dbReference>
<dbReference type="PROSITE" id="PS50994">
    <property type="entry name" value="INTEGRASE"/>
    <property type="match status" value="1"/>
</dbReference>
<evidence type="ECO:0000256" key="1">
    <source>
        <dbReference type="SAM" id="MobiDB-lite"/>
    </source>
</evidence>
<dbReference type="PANTHER" id="PTHR47331">
    <property type="entry name" value="PHD-TYPE DOMAIN-CONTAINING PROTEIN"/>
    <property type="match status" value="1"/>
</dbReference>
<dbReference type="RefSeq" id="XP_022818565.1">
    <property type="nucleotide sequence ID" value="XM_022962797.1"/>
</dbReference>
<dbReference type="InterPro" id="IPR036397">
    <property type="entry name" value="RNaseH_sf"/>
</dbReference>
<evidence type="ECO:0000259" key="2">
    <source>
        <dbReference type="PROSITE" id="PS50994"/>
    </source>
</evidence>
<dbReference type="Pfam" id="PF18701">
    <property type="entry name" value="DUF5641"/>
    <property type="match status" value="1"/>
</dbReference>
<dbReference type="Proteomes" id="UP000301870">
    <property type="component" value="Chromosome 12"/>
</dbReference>
<proteinExistence type="predicted"/>
<dbReference type="GeneID" id="111351028"/>
<dbReference type="GO" id="GO:0003676">
    <property type="term" value="F:nucleic acid binding"/>
    <property type="evidence" value="ECO:0007669"/>
    <property type="project" value="InterPro"/>
</dbReference>
<accession>A0A9J7IMQ5</accession>
<organism evidence="3 4">
    <name type="scientific">Spodoptera litura</name>
    <name type="common">Asian cotton leafworm</name>
    <dbReference type="NCBI Taxonomy" id="69820"/>
    <lineage>
        <taxon>Eukaryota</taxon>
        <taxon>Metazoa</taxon>
        <taxon>Ecdysozoa</taxon>
        <taxon>Arthropoda</taxon>
        <taxon>Hexapoda</taxon>
        <taxon>Insecta</taxon>
        <taxon>Pterygota</taxon>
        <taxon>Neoptera</taxon>
        <taxon>Endopterygota</taxon>
        <taxon>Lepidoptera</taxon>
        <taxon>Glossata</taxon>
        <taxon>Ditrysia</taxon>
        <taxon>Noctuoidea</taxon>
        <taxon>Noctuidae</taxon>
        <taxon>Amphipyrinae</taxon>
        <taxon>Spodoptera</taxon>
    </lineage>
</organism>
<gene>
    <name evidence="4" type="primary">LOC111351028</name>
    <name evidence="5" type="synonym">LOC111358223</name>
</gene>
<dbReference type="Gene3D" id="3.30.420.10">
    <property type="entry name" value="Ribonuclease H-like superfamily/Ribonuclease H"/>
    <property type="match status" value="1"/>
</dbReference>
<feature type="region of interest" description="Disordered" evidence="1">
    <location>
        <begin position="313"/>
        <end position="335"/>
    </location>
</feature>